<accession>A0ABY6K1W2</accession>
<organism evidence="1 2">
    <name type="scientific">Cordylochernes scorpioides</name>
    <dbReference type="NCBI Taxonomy" id="51811"/>
    <lineage>
        <taxon>Eukaryota</taxon>
        <taxon>Metazoa</taxon>
        <taxon>Ecdysozoa</taxon>
        <taxon>Arthropoda</taxon>
        <taxon>Chelicerata</taxon>
        <taxon>Arachnida</taxon>
        <taxon>Pseudoscorpiones</taxon>
        <taxon>Cheliferoidea</taxon>
        <taxon>Chernetidae</taxon>
        <taxon>Cordylochernes</taxon>
    </lineage>
</organism>
<protein>
    <submittedName>
        <fullName evidence="1">Uncharacterized protein</fullName>
    </submittedName>
</protein>
<reference evidence="1 2" key="1">
    <citation type="submission" date="2022-01" db="EMBL/GenBank/DDBJ databases">
        <title>A chromosomal length assembly of Cordylochernes scorpioides.</title>
        <authorList>
            <person name="Zeh D."/>
            <person name="Zeh J."/>
        </authorList>
    </citation>
    <scope>NUCLEOTIDE SEQUENCE [LARGE SCALE GENOMIC DNA]</scope>
    <source>
        <strain evidence="1">IN4F17</strain>
        <tissue evidence="1">Whole Body</tissue>
    </source>
</reference>
<dbReference type="Proteomes" id="UP001235939">
    <property type="component" value="Chromosome 01"/>
</dbReference>
<name>A0ABY6K1W2_9ARAC</name>
<dbReference type="EMBL" id="CP092863">
    <property type="protein sequence ID" value="UYV61637.1"/>
    <property type="molecule type" value="Genomic_DNA"/>
</dbReference>
<proteinExistence type="predicted"/>
<evidence type="ECO:0000313" key="1">
    <source>
        <dbReference type="EMBL" id="UYV61637.1"/>
    </source>
</evidence>
<evidence type="ECO:0000313" key="2">
    <source>
        <dbReference type="Proteomes" id="UP001235939"/>
    </source>
</evidence>
<keyword evidence="2" id="KW-1185">Reference proteome</keyword>
<sequence>MLFWALVTWEYSNIFGAVATQTLRSINRHAKGIPIADIQVTQPKGNDAFSMHRAAIGWPLAPAIMIRAPRDQQTKGGSPAYSFTEDQPVVLRRNANTQSRLSTPLKGADDKFWIQTLRLTLRGTAKSSLNSELQ</sequence>
<gene>
    <name evidence="1" type="ORF">LAZ67_1005671</name>
</gene>